<accession>A0ABD3GWR0</accession>
<evidence type="ECO:0000313" key="2">
    <source>
        <dbReference type="Proteomes" id="UP001633002"/>
    </source>
</evidence>
<dbReference type="Proteomes" id="UP001633002">
    <property type="component" value="Unassembled WGS sequence"/>
</dbReference>
<proteinExistence type="predicted"/>
<protein>
    <submittedName>
        <fullName evidence="1">Uncharacterized protein</fullName>
    </submittedName>
</protein>
<name>A0ABD3GWR0_9MARC</name>
<sequence>MFKVSWPFKAKTLEQNSKAADEAAPSTRFQVQKELDHLKHGSIAAKTTIGRLEADLKVAHQDVSTRAKQEEDLKARLKSVTGEMEVQKVGSEATKSKLREELLGFQQQLQTHKASGEKFKAAFDAELQKTASLDEQIVVLKGQGESQKFVADRAEKAESTLRSELSKVKTELRMLQLAGN</sequence>
<evidence type="ECO:0000313" key="1">
    <source>
        <dbReference type="EMBL" id="KAL3683702.1"/>
    </source>
</evidence>
<comment type="caution">
    <text evidence="1">The sequence shown here is derived from an EMBL/GenBank/DDBJ whole genome shotgun (WGS) entry which is preliminary data.</text>
</comment>
<organism evidence="1 2">
    <name type="scientific">Riccia sorocarpa</name>
    <dbReference type="NCBI Taxonomy" id="122646"/>
    <lineage>
        <taxon>Eukaryota</taxon>
        <taxon>Viridiplantae</taxon>
        <taxon>Streptophyta</taxon>
        <taxon>Embryophyta</taxon>
        <taxon>Marchantiophyta</taxon>
        <taxon>Marchantiopsida</taxon>
        <taxon>Marchantiidae</taxon>
        <taxon>Marchantiales</taxon>
        <taxon>Ricciaceae</taxon>
        <taxon>Riccia</taxon>
    </lineage>
</organism>
<keyword evidence="2" id="KW-1185">Reference proteome</keyword>
<dbReference type="EMBL" id="JBJQOH010000006">
    <property type="protein sequence ID" value="KAL3683702.1"/>
    <property type="molecule type" value="Genomic_DNA"/>
</dbReference>
<gene>
    <name evidence="1" type="ORF">R1sor_001724</name>
</gene>
<dbReference type="AlphaFoldDB" id="A0ABD3GWR0"/>
<reference evidence="1 2" key="1">
    <citation type="submission" date="2024-09" db="EMBL/GenBank/DDBJ databases">
        <title>Chromosome-scale assembly of Riccia sorocarpa.</title>
        <authorList>
            <person name="Paukszto L."/>
        </authorList>
    </citation>
    <scope>NUCLEOTIDE SEQUENCE [LARGE SCALE GENOMIC DNA]</scope>
    <source>
        <strain evidence="1">LP-2024</strain>
        <tissue evidence="1">Aerial parts of the thallus</tissue>
    </source>
</reference>